<evidence type="ECO:0000313" key="4">
    <source>
        <dbReference type="Proteomes" id="UP000195953"/>
    </source>
</evidence>
<evidence type="ECO:0000313" key="2">
    <source>
        <dbReference type="EMBL" id="SMR02964.1"/>
    </source>
</evidence>
<sequence>MQFPGKRNARPNVTPYMGARARFKQNDHADKTIMPIDPGYRVPGGSIAAPSTCAAVSTSGITRS</sequence>
<dbReference type="Proteomes" id="UP000195877">
    <property type="component" value="Chromosome 1"/>
</dbReference>
<dbReference type="EMBL" id="LT853885">
    <property type="protein sequence ID" value="SMR02964.1"/>
    <property type="molecule type" value="Genomic_DNA"/>
</dbReference>
<proteinExistence type="predicted"/>
<dbReference type="AlphaFoldDB" id="A0A1Y6HC08"/>
<reference evidence="2 4" key="1">
    <citation type="submission" date="2017-05" db="EMBL/GenBank/DDBJ databases">
        <authorList>
            <person name="Song R."/>
            <person name="Chenine A.L."/>
            <person name="Ruprecht R.M."/>
        </authorList>
    </citation>
    <scope>NUCLEOTIDE SEQUENCE [LARGE SCALE GENOMIC DNA]</scope>
    <source>
        <strain evidence="2">PD5205</strain>
    </source>
</reference>
<dbReference type="Proteomes" id="UP000195953">
    <property type="component" value="Chromosome 1"/>
</dbReference>
<dbReference type="EMBL" id="LT853882">
    <property type="protein sequence ID" value="SMQ98923.1"/>
    <property type="molecule type" value="Genomic_DNA"/>
</dbReference>
<name>A0A1Y6HC08_9XANT</name>
<gene>
    <name evidence="2" type="ORF">PD5205_01660</name>
    <name evidence="1" type="ORF">PD885_01678</name>
</gene>
<reference evidence="1 3" key="2">
    <citation type="submission" date="2017-05" db="EMBL/GenBank/DDBJ databases">
        <authorList>
            <person name="Blom J."/>
        </authorList>
    </citation>
    <scope>NUCLEOTIDE SEQUENCE [LARGE SCALE GENOMIC DNA]</scope>
    <source>
        <strain evidence="1">PD885</strain>
    </source>
</reference>
<evidence type="ECO:0000313" key="1">
    <source>
        <dbReference type="EMBL" id="SMQ98923.1"/>
    </source>
</evidence>
<evidence type="ECO:0000313" key="3">
    <source>
        <dbReference type="Proteomes" id="UP000195877"/>
    </source>
</evidence>
<organism evidence="2 4">
    <name type="scientific">Xanthomonas fragariae</name>
    <dbReference type="NCBI Taxonomy" id="48664"/>
    <lineage>
        <taxon>Bacteria</taxon>
        <taxon>Pseudomonadati</taxon>
        <taxon>Pseudomonadota</taxon>
        <taxon>Gammaproteobacteria</taxon>
        <taxon>Lysobacterales</taxon>
        <taxon>Lysobacteraceae</taxon>
        <taxon>Xanthomonas</taxon>
    </lineage>
</organism>
<keyword evidence="3" id="KW-1185">Reference proteome</keyword>
<protein>
    <submittedName>
        <fullName evidence="2">Uncharacterized protein</fullName>
    </submittedName>
</protein>
<accession>A0A1Y6HC08</accession>